<dbReference type="OrthoDB" id="48317at2759"/>
<dbReference type="PANTHER" id="PTHR44013:SF1">
    <property type="entry name" value="ZINC-TYPE ALCOHOL DEHYDROGENASE-LIKE PROTEIN C16A3.02C"/>
    <property type="match status" value="1"/>
</dbReference>
<dbReference type="GO" id="GO:0008270">
    <property type="term" value="F:zinc ion binding"/>
    <property type="evidence" value="ECO:0007669"/>
    <property type="project" value="InterPro"/>
</dbReference>
<dbReference type="SUPFAM" id="SSF50129">
    <property type="entry name" value="GroES-like"/>
    <property type="match status" value="1"/>
</dbReference>
<evidence type="ECO:0000313" key="2">
    <source>
        <dbReference type="EMBL" id="KOO27763.1"/>
    </source>
</evidence>
<dbReference type="EMBL" id="JWZX01002671">
    <property type="protein sequence ID" value="KOO27763.1"/>
    <property type="molecule type" value="Genomic_DNA"/>
</dbReference>
<evidence type="ECO:0000313" key="3">
    <source>
        <dbReference type="Proteomes" id="UP000037460"/>
    </source>
</evidence>
<dbReference type="Gene3D" id="3.90.180.10">
    <property type="entry name" value="Medium-chain alcohol dehydrogenases, catalytic domain"/>
    <property type="match status" value="1"/>
</dbReference>
<dbReference type="InterPro" id="IPR011032">
    <property type="entry name" value="GroES-like_sf"/>
</dbReference>
<dbReference type="Gene3D" id="3.40.50.720">
    <property type="entry name" value="NAD(P)-binding Rossmann-like Domain"/>
    <property type="match status" value="1"/>
</dbReference>
<dbReference type="SUPFAM" id="SSF51735">
    <property type="entry name" value="NAD(P)-binding Rossmann-fold domains"/>
    <property type="match status" value="1"/>
</dbReference>
<dbReference type="Pfam" id="PF08240">
    <property type="entry name" value="ADH_N"/>
    <property type="match status" value="1"/>
</dbReference>
<feature type="domain" description="Enoyl reductase (ER)" evidence="1">
    <location>
        <begin position="10"/>
        <end position="324"/>
    </location>
</feature>
<proteinExistence type="predicted"/>
<dbReference type="InterPro" id="IPR002364">
    <property type="entry name" value="Quin_OxRdtase/zeta-crystal_CS"/>
</dbReference>
<sequence length="330" mass="34539">MLAVVSNAYGSPDVLEYKQLPKPTPLNGEVLLQVHAAGIHAGTPLIAAGIPWVMRLALGGLRAPPPDSIAGTEVAGKVVAIGSNVKTLKVGDAVFGEIVLTSRRGGFAEFVCLPETSLAIKPSNISFTKAAALPVSGQTALTAVRDAGAVKAGQKVLINGSSGGVGPYALQIAKALGAVVTAVCSTRNVEAAKALGADCVMDYATTNFTENESEKYDVVVDIAGNHPLSAVRKVMEPKGTYLSVGGSPSTFWSRMFTLMFSKIWSSQSLLMVISTPSKQLLDDLRVLVEEGKVMPQVERTYGLAETRDAVHYVADGHARGKVVIVVVPDK</sequence>
<organism evidence="2 3">
    <name type="scientific">Chrysochromulina tobinii</name>
    <dbReference type="NCBI Taxonomy" id="1460289"/>
    <lineage>
        <taxon>Eukaryota</taxon>
        <taxon>Haptista</taxon>
        <taxon>Haptophyta</taxon>
        <taxon>Prymnesiophyceae</taxon>
        <taxon>Prymnesiales</taxon>
        <taxon>Chrysochromulinaceae</taxon>
        <taxon>Chrysochromulina</taxon>
    </lineage>
</organism>
<dbReference type="InterPro" id="IPR052733">
    <property type="entry name" value="Chloroplast_QOR"/>
</dbReference>
<dbReference type="PROSITE" id="PS01162">
    <property type="entry name" value="QOR_ZETA_CRYSTAL"/>
    <property type="match status" value="1"/>
</dbReference>
<protein>
    <submittedName>
        <fullName evidence="2">Alcohol dehydrogenase</fullName>
    </submittedName>
</protein>
<dbReference type="CDD" id="cd08267">
    <property type="entry name" value="MDR1"/>
    <property type="match status" value="1"/>
</dbReference>
<comment type="caution">
    <text evidence="2">The sequence shown here is derived from an EMBL/GenBank/DDBJ whole genome shotgun (WGS) entry which is preliminary data.</text>
</comment>
<dbReference type="Proteomes" id="UP000037460">
    <property type="component" value="Unassembled WGS sequence"/>
</dbReference>
<dbReference type="SMART" id="SM00829">
    <property type="entry name" value="PKS_ER"/>
    <property type="match status" value="1"/>
</dbReference>
<accession>A0A0M0JNB9</accession>
<gene>
    <name evidence="2" type="ORF">Ctob_009196</name>
</gene>
<dbReference type="InterPro" id="IPR013154">
    <property type="entry name" value="ADH-like_N"/>
</dbReference>
<name>A0A0M0JNB9_9EUKA</name>
<keyword evidence="3" id="KW-1185">Reference proteome</keyword>
<evidence type="ECO:0000259" key="1">
    <source>
        <dbReference type="SMART" id="SM00829"/>
    </source>
</evidence>
<dbReference type="PANTHER" id="PTHR44013">
    <property type="entry name" value="ZINC-TYPE ALCOHOL DEHYDROGENASE-LIKE PROTEIN C16A3.02C"/>
    <property type="match status" value="1"/>
</dbReference>
<dbReference type="InterPro" id="IPR020843">
    <property type="entry name" value="ER"/>
</dbReference>
<dbReference type="AlphaFoldDB" id="A0A0M0JNB9"/>
<dbReference type="GO" id="GO:0016491">
    <property type="term" value="F:oxidoreductase activity"/>
    <property type="evidence" value="ECO:0007669"/>
    <property type="project" value="InterPro"/>
</dbReference>
<dbReference type="InterPro" id="IPR036291">
    <property type="entry name" value="NAD(P)-bd_dom_sf"/>
</dbReference>
<dbReference type="Pfam" id="PF13602">
    <property type="entry name" value="ADH_zinc_N_2"/>
    <property type="match status" value="1"/>
</dbReference>
<reference evidence="3" key="1">
    <citation type="journal article" date="2015" name="PLoS Genet.">
        <title>Genome Sequence and Transcriptome Analyses of Chrysochromulina tobin: Metabolic Tools for Enhanced Algal Fitness in the Prominent Order Prymnesiales (Haptophyceae).</title>
        <authorList>
            <person name="Hovde B.T."/>
            <person name="Deodato C.R."/>
            <person name="Hunsperger H.M."/>
            <person name="Ryken S.A."/>
            <person name="Yost W."/>
            <person name="Jha R.K."/>
            <person name="Patterson J."/>
            <person name="Monnat R.J. Jr."/>
            <person name="Barlow S.B."/>
            <person name="Starkenburg S.R."/>
            <person name="Cattolico R.A."/>
        </authorList>
    </citation>
    <scope>NUCLEOTIDE SEQUENCE</scope>
    <source>
        <strain evidence="3">CCMP291</strain>
    </source>
</reference>